<keyword evidence="3" id="KW-1185">Reference proteome</keyword>
<evidence type="ECO:0000313" key="3">
    <source>
        <dbReference type="Proteomes" id="UP001597097"/>
    </source>
</evidence>
<dbReference type="Pfam" id="PF01636">
    <property type="entry name" value="APH"/>
    <property type="match status" value="1"/>
</dbReference>
<dbReference type="InterPro" id="IPR002575">
    <property type="entry name" value="Aminoglycoside_PTrfase"/>
</dbReference>
<dbReference type="EMBL" id="JBHUCM010000039">
    <property type="protein sequence ID" value="MFD1543570.1"/>
    <property type="molecule type" value="Genomic_DNA"/>
</dbReference>
<name>A0ABW4GLS3_9ACTN</name>
<organism evidence="2 3">
    <name type="scientific">Nonomuraea guangzhouensis</name>
    <dbReference type="NCBI Taxonomy" id="1291555"/>
    <lineage>
        <taxon>Bacteria</taxon>
        <taxon>Bacillati</taxon>
        <taxon>Actinomycetota</taxon>
        <taxon>Actinomycetes</taxon>
        <taxon>Streptosporangiales</taxon>
        <taxon>Streptosporangiaceae</taxon>
        <taxon>Nonomuraea</taxon>
    </lineage>
</organism>
<gene>
    <name evidence="2" type="ORF">ACFSJ0_41465</name>
</gene>
<protein>
    <submittedName>
        <fullName evidence="2">Phosphotransferase</fullName>
    </submittedName>
</protein>
<dbReference type="Proteomes" id="UP001597097">
    <property type="component" value="Unassembled WGS sequence"/>
</dbReference>
<evidence type="ECO:0000259" key="1">
    <source>
        <dbReference type="Pfam" id="PF01636"/>
    </source>
</evidence>
<proteinExistence type="predicted"/>
<comment type="caution">
    <text evidence="2">The sequence shown here is derived from an EMBL/GenBank/DDBJ whole genome shotgun (WGS) entry which is preliminary data.</text>
</comment>
<feature type="domain" description="Aminoglycoside phosphotransferase" evidence="1">
    <location>
        <begin position="92"/>
        <end position="157"/>
    </location>
</feature>
<sequence>MKHGYTNSTVGDDTWVVKCYEGPDAAIRLRTESRFLRRLRGRLPVPAIHKVTPTSVTTRYVRGAHGQDLLDEGRVIEVFAECGRTLARIHRLGIVHGDYGPQNLLFDPATFETAAILDWEWAHPGEPIEDLAWCEWIVRMHHPEHVPRLPSFFDAYGGPVPSWPDRQAAMLARCRALLDFTGRWEPGGDGEKLWRERLDITASWSA</sequence>
<dbReference type="RefSeq" id="WP_219538115.1">
    <property type="nucleotide sequence ID" value="NZ_JAHKRM010000044.1"/>
</dbReference>
<accession>A0ABW4GLS3</accession>
<evidence type="ECO:0000313" key="2">
    <source>
        <dbReference type="EMBL" id="MFD1543570.1"/>
    </source>
</evidence>
<reference evidence="3" key="1">
    <citation type="journal article" date="2019" name="Int. J. Syst. Evol. Microbiol.">
        <title>The Global Catalogue of Microorganisms (GCM) 10K type strain sequencing project: providing services to taxonomists for standard genome sequencing and annotation.</title>
        <authorList>
            <consortium name="The Broad Institute Genomics Platform"/>
            <consortium name="The Broad Institute Genome Sequencing Center for Infectious Disease"/>
            <person name="Wu L."/>
            <person name="Ma J."/>
        </authorList>
    </citation>
    <scope>NUCLEOTIDE SEQUENCE [LARGE SCALE GENOMIC DNA]</scope>
    <source>
        <strain evidence="3">CGMCC 1.15399</strain>
    </source>
</reference>